<dbReference type="Proteomes" id="UP000334990">
    <property type="component" value="Unassembled WGS sequence"/>
</dbReference>
<name>A0A5M3VYZ1_9ACTN</name>
<reference evidence="2 3" key="1">
    <citation type="submission" date="2019-10" db="EMBL/GenBank/DDBJ databases">
        <title>Whole genome shotgun sequence of Acrocarpospora corrugata NBRC 13972.</title>
        <authorList>
            <person name="Ichikawa N."/>
            <person name="Kimura A."/>
            <person name="Kitahashi Y."/>
            <person name="Komaki H."/>
            <person name="Oguchi A."/>
        </authorList>
    </citation>
    <scope>NUCLEOTIDE SEQUENCE [LARGE SCALE GENOMIC DNA]</scope>
    <source>
        <strain evidence="2 3">NBRC 13972</strain>
    </source>
</reference>
<accession>A0A5M3VYZ1</accession>
<evidence type="ECO:0000256" key="1">
    <source>
        <dbReference type="SAM" id="MobiDB-lite"/>
    </source>
</evidence>
<protein>
    <submittedName>
        <fullName evidence="2">Uncharacterized protein</fullName>
    </submittedName>
</protein>
<dbReference type="RefSeq" id="WP_155338285.1">
    <property type="nucleotide sequence ID" value="NZ_BAAABN010000034.1"/>
</dbReference>
<dbReference type="AlphaFoldDB" id="A0A5M3VYZ1"/>
<evidence type="ECO:0000313" key="3">
    <source>
        <dbReference type="Proteomes" id="UP000334990"/>
    </source>
</evidence>
<comment type="caution">
    <text evidence="2">The sequence shown here is derived from an EMBL/GenBank/DDBJ whole genome shotgun (WGS) entry which is preliminary data.</text>
</comment>
<gene>
    <name evidence="2" type="ORF">Acor_40900</name>
</gene>
<proteinExistence type="predicted"/>
<feature type="region of interest" description="Disordered" evidence="1">
    <location>
        <begin position="118"/>
        <end position="154"/>
    </location>
</feature>
<sequence>MTPIVNMAKNHYIQASFEWCEATGKIAFASDEGEEVRAEDFNRLALAQFSCVWWRDVVQRIDHEELDGAEAILRTRRDAERSLLRRSICYGELFAQAMEQARRQAALQFLKTTQELADAVTNSAPSSPQPAIPATVPSTSADDAATQASGRNDT</sequence>
<keyword evidence="3" id="KW-1185">Reference proteome</keyword>
<dbReference type="EMBL" id="BLAD01000055">
    <property type="protein sequence ID" value="GES02025.1"/>
    <property type="molecule type" value="Genomic_DNA"/>
</dbReference>
<dbReference type="OrthoDB" id="3541369at2"/>
<feature type="compositionally biased region" description="Low complexity" evidence="1">
    <location>
        <begin position="132"/>
        <end position="154"/>
    </location>
</feature>
<organism evidence="2 3">
    <name type="scientific">Acrocarpospora corrugata</name>
    <dbReference type="NCBI Taxonomy" id="35763"/>
    <lineage>
        <taxon>Bacteria</taxon>
        <taxon>Bacillati</taxon>
        <taxon>Actinomycetota</taxon>
        <taxon>Actinomycetes</taxon>
        <taxon>Streptosporangiales</taxon>
        <taxon>Streptosporangiaceae</taxon>
        <taxon>Acrocarpospora</taxon>
    </lineage>
</organism>
<evidence type="ECO:0000313" key="2">
    <source>
        <dbReference type="EMBL" id="GES02025.1"/>
    </source>
</evidence>